<name>A0A7S4QXW7_9STRA</name>
<evidence type="ECO:0000256" key="1">
    <source>
        <dbReference type="SAM" id="MobiDB-lite"/>
    </source>
</evidence>
<evidence type="ECO:0000313" key="2">
    <source>
        <dbReference type="EMBL" id="CAE4597352.1"/>
    </source>
</evidence>
<protein>
    <submittedName>
        <fullName evidence="2">Uncharacterized protein</fullName>
    </submittedName>
</protein>
<sequence length="97" mass="11148">MTNAQCVSIILKEEAQGHQKENSARRDKQTDESFDKVESSKGVTSDFIKMTELRNNGKARETTEYHFIHFIPCLEEMLNDVDTDENSDSESDEEEES</sequence>
<reference evidence="2" key="1">
    <citation type="submission" date="2021-01" db="EMBL/GenBank/DDBJ databases">
        <authorList>
            <person name="Corre E."/>
            <person name="Pelletier E."/>
            <person name="Niang G."/>
            <person name="Scheremetjew M."/>
            <person name="Finn R."/>
            <person name="Kale V."/>
            <person name="Holt S."/>
            <person name="Cochrane G."/>
            <person name="Meng A."/>
            <person name="Brown T."/>
            <person name="Cohen L."/>
        </authorList>
    </citation>
    <scope>NUCLEOTIDE SEQUENCE</scope>
    <source>
        <strain evidence="2">GSO104</strain>
    </source>
</reference>
<feature type="compositionally biased region" description="Basic and acidic residues" evidence="1">
    <location>
        <begin position="13"/>
        <end position="39"/>
    </location>
</feature>
<gene>
    <name evidence="2" type="ORF">DBRI00130_LOCUS9719</name>
</gene>
<feature type="region of interest" description="Disordered" evidence="1">
    <location>
        <begin position="13"/>
        <end position="42"/>
    </location>
</feature>
<dbReference type="AlphaFoldDB" id="A0A7S4QXW7"/>
<accession>A0A7S4QXW7</accession>
<proteinExistence type="predicted"/>
<dbReference type="EMBL" id="HBNS01012036">
    <property type="protein sequence ID" value="CAE4597352.1"/>
    <property type="molecule type" value="Transcribed_RNA"/>
</dbReference>
<organism evidence="2">
    <name type="scientific">Ditylum brightwellii</name>
    <dbReference type="NCBI Taxonomy" id="49249"/>
    <lineage>
        <taxon>Eukaryota</taxon>
        <taxon>Sar</taxon>
        <taxon>Stramenopiles</taxon>
        <taxon>Ochrophyta</taxon>
        <taxon>Bacillariophyta</taxon>
        <taxon>Mediophyceae</taxon>
        <taxon>Lithodesmiophycidae</taxon>
        <taxon>Lithodesmiales</taxon>
        <taxon>Lithodesmiaceae</taxon>
        <taxon>Ditylum</taxon>
    </lineage>
</organism>